<name>A0ACC0AXF5_CATRO</name>
<dbReference type="EMBL" id="CM044704">
    <property type="protein sequence ID" value="KAI5665653.1"/>
    <property type="molecule type" value="Genomic_DNA"/>
</dbReference>
<reference evidence="2" key="1">
    <citation type="journal article" date="2023" name="Nat. Plants">
        <title>Single-cell RNA sequencing provides a high-resolution roadmap for understanding the multicellular compartmentation of specialized metabolism.</title>
        <authorList>
            <person name="Sun S."/>
            <person name="Shen X."/>
            <person name="Li Y."/>
            <person name="Li Y."/>
            <person name="Wang S."/>
            <person name="Li R."/>
            <person name="Zhang H."/>
            <person name="Shen G."/>
            <person name="Guo B."/>
            <person name="Wei J."/>
            <person name="Xu J."/>
            <person name="St-Pierre B."/>
            <person name="Chen S."/>
            <person name="Sun C."/>
        </authorList>
    </citation>
    <scope>NUCLEOTIDE SEQUENCE [LARGE SCALE GENOMIC DNA]</scope>
</reference>
<accession>A0ACC0AXF5</accession>
<comment type="caution">
    <text evidence="1">The sequence shown here is derived from an EMBL/GenBank/DDBJ whole genome shotgun (WGS) entry which is preliminary data.</text>
</comment>
<gene>
    <name evidence="1" type="ORF">M9H77_15506</name>
</gene>
<protein>
    <submittedName>
        <fullName evidence="1">Uncharacterized protein</fullName>
    </submittedName>
</protein>
<organism evidence="1 2">
    <name type="scientific">Catharanthus roseus</name>
    <name type="common">Madagascar periwinkle</name>
    <name type="synonym">Vinca rosea</name>
    <dbReference type="NCBI Taxonomy" id="4058"/>
    <lineage>
        <taxon>Eukaryota</taxon>
        <taxon>Viridiplantae</taxon>
        <taxon>Streptophyta</taxon>
        <taxon>Embryophyta</taxon>
        <taxon>Tracheophyta</taxon>
        <taxon>Spermatophyta</taxon>
        <taxon>Magnoliopsida</taxon>
        <taxon>eudicotyledons</taxon>
        <taxon>Gunneridae</taxon>
        <taxon>Pentapetalae</taxon>
        <taxon>asterids</taxon>
        <taxon>lamiids</taxon>
        <taxon>Gentianales</taxon>
        <taxon>Apocynaceae</taxon>
        <taxon>Rauvolfioideae</taxon>
        <taxon>Vinceae</taxon>
        <taxon>Catharanthinae</taxon>
        <taxon>Catharanthus</taxon>
    </lineage>
</organism>
<proteinExistence type="predicted"/>
<evidence type="ECO:0000313" key="1">
    <source>
        <dbReference type="EMBL" id="KAI5665653.1"/>
    </source>
</evidence>
<evidence type="ECO:0000313" key="2">
    <source>
        <dbReference type="Proteomes" id="UP001060085"/>
    </source>
</evidence>
<dbReference type="Proteomes" id="UP001060085">
    <property type="component" value="Linkage Group LG04"/>
</dbReference>
<keyword evidence="2" id="KW-1185">Reference proteome</keyword>
<sequence length="258" mass="28149">MASTPTETPTEQSSPSPPVPPTLEELTRRSARSLLLPYVVGYVARTPSLPQNREVVVIVNTHNWSMTMVESDAISLDSFLREKLGNPPASKASIDAMPVVKVNEEGLECSICLADFDVGGEAKEMPCKHRYHADCIEKWLGIRGSCPMCRFSMPAEEQVSNKTENGNEESEAEAEAATAQVEEEEQERESAAGEGSGDTTQSTFVFHVYFAGRRLRRRGRYSQAEADPNWDSSQGGTDETGDENSASSTHGDAAEIDD</sequence>